<name>A0ABM9NH40_9GAMM</name>
<evidence type="ECO:0000256" key="1">
    <source>
        <dbReference type="SAM" id="Coils"/>
    </source>
</evidence>
<evidence type="ECO:0000313" key="3">
    <source>
        <dbReference type="Proteomes" id="UP001497493"/>
    </source>
</evidence>
<dbReference type="RefSeq" id="WP_348759460.1">
    <property type="nucleotide sequence ID" value="NZ_OZ026884.1"/>
</dbReference>
<evidence type="ECO:0008006" key="4">
    <source>
        <dbReference type="Google" id="ProtNLM"/>
    </source>
</evidence>
<evidence type="ECO:0000313" key="2">
    <source>
        <dbReference type="EMBL" id="CAL1239938.1"/>
    </source>
</evidence>
<reference evidence="2 3" key="1">
    <citation type="submission" date="2024-04" db="EMBL/GenBank/DDBJ databases">
        <authorList>
            <person name="Cremers G."/>
        </authorList>
    </citation>
    <scope>NUCLEOTIDE SEQUENCE [LARGE SCALE GENOMIC DNA]</scope>
    <source>
        <strain evidence="2">MeCH1-AG</strain>
    </source>
</reference>
<feature type="coiled-coil region" evidence="1">
    <location>
        <begin position="258"/>
        <end position="294"/>
    </location>
</feature>
<accession>A0ABM9NH40</accession>
<gene>
    <name evidence="2" type="ORF">MECH1_V1_1162</name>
</gene>
<dbReference type="EMBL" id="OZ026884">
    <property type="protein sequence ID" value="CAL1239938.1"/>
    <property type="molecule type" value="Genomic_DNA"/>
</dbReference>
<proteinExistence type="predicted"/>
<keyword evidence="1" id="KW-0175">Coiled coil</keyword>
<feature type="coiled-coil region" evidence="1">
    <location>
        <begin position="198"/>
        <end position="225"/>
    </location>
</feature>
<organism evidence="2 3">
    <name type="scientific">Candidatus Methylocalor cossyra</name>
    <dbReference type="NCBI Taxonomy" id="3108543"/>
    <lineage>
        <taxon>Bacteria</taxon>
        <taxon>Pseudomonadati</taxon>
        <taxon>Pseudomonadota</taxon>
        <taxon>Gammaproteobacteria</taxon>
        <taxon>Methylococcales</taxon>
        <taxon>Methylococcaceae</taxon>
        <taxon>Candidatus Methylocalor</taxon>
    </lineage>
</organism>
<keyword evidence="3" id="KW-1185">Reference proteome</keyword>
<sequence>MVEDDEFPEDAPWETGFEGDRRVVLARLGPFKRLFPRPKHYTRRFYHRVYELAIEDWRIPLEPLRLGALCTVEATVAVRFQPTLKFAREHLDQLDALGAHIKASYQTLLQDAAEQELRRLEMAEDLEGQAVRVERRIENRVHELLALRDIQCRARCTIATRFASPDHLDHPAALEARHQGLYLTLLARRREAAERLAREQYERQLREQRLKLEHEERMLELLKKEADLRRLRQEQETQAVRAELSADEIRYTERIGSEIRLREERIRHEARLRQMELEADLAEKSRRAEALSDVENHLRREIELLALERQRLLLEEEIHDVKVAKAKGWVINAKRRFALGEGDRNQDPEDADIAERP</sequence>
<dbReference type="Proteomes" id="UP001497493">
    <property type="component" value="Chromosome"/>
</dbReference>
<protein>
    <recommendedName>
        <fullName evidence="4">Chromosome partition protein Smc</fullName>
    </recommendedName>
</protein>